<dbReference type="Pfam" id="PF13207">
    <property type="entry name" value="AAA_17"/>
    <property type="match status" value="1"/>
</dbReference>
<dbReference type="GO" id="GO:0004017">
    <property type="term" value="F:AMP kinase activity"/>
    <property type="evidence" value="ECO:0007669"/>
    <property type="project" value="UniProtKB-EC"/>
</dbReference>
<gene>
    <name evidence="1" type="ORF">HNQ61_001227</name>
</gene>
<organism evidence="1 2">
    <name type="scientific">Longimicrobium terrae</name>
    <dbReference type="NCBI Taxonomy" id="1639882"/>
    <lineage>
        <taxon>Bacteria</taxon>
        <taxon>Pseudomonadati</taxon>
        <taxon>Gemmatimonadota</taxon>
        <taxon>Longimicrobiia</taxon>
        <taxon>Longimicrobiales</taxon>
        <taxon>Longimicrobiaceae</taxon>
        <taxon>Longimicrobium</taxon>
    </lineage>
</organism>
<dbReference type="EC" id="2.7.4.3" evidence="1"/>
<protein>
    <submittedName>
        <fullName evidence="1">Adenylate kinase</fullName>
        <ecNumber evidence="1">2.7.4.3</ecNumber>
    </submittedName>
</protein>
<reference evidence="1 2" key="1">
    <citation type="submission" date="2020-08" db="EMBL/GenBank/DDBJ databases">
        <title>Genomic Encyclopedia of Type Strains, Phase IV (KMG-IV): sequencing the most valuable type-strain genomes for metagenomic binning, comparative biology and taxonomic classification.</title>
        <authorList>
            <person name="Goeker M."/>
        </authorList>
    </citation>
    <scope>NUCLEOTIDE SEQUENCE [LARGE SCALE GENOMIC DNA]</scope>
    <source>
        <strain evidence="1 2">DSM 29007</strain>
    </source>
</reference>
<comment type="caution">
    <text evidence="1">The sequence shown here is derived from an EMBL/GenBank/DDBJ whole genome shotgun (WGS) entry which is preliminary data.</text>
</comment>
<evidence type="ECO:0000313" key="1">
    <source>
        <dbReference type="EMBL" id="MBB6069612.1"/>
    </source>
</evidence>
<keyword evidence="1" id="KW-0418">Kinase</keyword>
<dbReference type="SUPFAM" id="SSF52540">
    <property type="entry name" value="P-loop containing nucleoside triphosphate hydrolases"/>
    <property type="match status" value="1"/>
</dbReference>
<dbReference type="InterPro" id="IPR027417">
    <property type="entry name" value="P-loop_NTPase"/>
</dbReference>
<name>A0A841GQ92_9BACT</name>
<proteinExistence type="predicted"/>
<sequence length="182" mass="19914">MRLYFVGGIHGSGKTTLCRNLAAKLRAPHHSAGELIRLGGESQEVRDKTVRDVKKNQTLLLSALNDLRNAGTATVILDGHYTVVDSTGAICPVEIEVFHALNPSSLVLVDSEPELVVKRLRERDNRDYSLTFVEHHAREEKAHAETISRTLQIPLLLLSAYATADALASQLVSPNAIHYGVS</sequence>
<dbReference type="Proteomes" id="UP000582837">
    <property type="component" value="Unassembled WGS sequence"/>
</dbReference>
<keyword evidence="2" id="KW-1185">Reference proteome</keyword>
<dbReference type="RefSeq" id="WP_170037215.1">
    <property type="nucleotide sequence ID" value="NZ_JABDTL010000002.1"/>
</dbReference>
<dbReference type="EMBL" id="JACHIA010000002">
    <property type="protein sequence ID" value="MBB6069612.1"/>
    <property type="molecule type" value="Genomic_DNA"/>
</dbReference>
<keyword evidence="1" id="KW-0808">Transferase</keyword>
<evidence type="ECO:0000313" key="2">
    <source>
        <dbReference type="Proteomes" id="UP000582837"/>
    </source>
</evidence>
<dbReference type="Gene3D" id="3.40.50.300">
    <property type="entry name" value="P-loop containing nucleotide triphosphate hydrolases"/>
    <property type="match status" value="1"/>
</dbReference>
<accession>A0A841GQ92</accession>
<dbReference type="AlphaFoldDB" id="A0A841GQ92"/>